<accession>A0A2A7MEQ2</accession>
<reference evidence="5 7" key="2">
    <citation type="submission" date="2018-06" db="EMBL/GenBank/DDBJ databases">
        <authorList>
            <consortium name="IHU Genomes"/>
        </authorList>
    </citation>
    <scope>NUCLEOTIDE SEQUENCE [LARGE SCALE GENOMIC DNA]</scope>
    <source>
        <strain evidence="5 7">NEC25</strain>
    </source>
</reference>
<dbReference type="EMBL" id="CAKJVE010000004">
    <property type="protein sequence ID" value="CAG9710306.1"/>
    <property type="molecule type" value="Genomic_DNA"/>
</dbReference>
<gene>
    <name evidence="3" type="ORF">CNEO2_110033</name>
    <name evidence="2" type="ORF">CNEO_44695</name>
    <name evidence="5" type="ORF">CNEONATNEC25_00976</name>
    <name evidence="4" type="ORF">CQ394_15315</name>
</gene>
<dbReference type="RefSeq" id="WP_058294174.1">
    <property type="nucleotide sequence ID" value="NZ_CAKJVE010000004.1"/>
</dbReference>
<dbReference type="EMBL" id="PDCJ01000002">
    <property type="protein sequence ID" value="PEG30007.1"/>
    <property type="molecule type" value="Genomic_DNA"/>
</dbReference>
<dbReference type="Proteomes" id="UP000220840">
    <property type="component" value="Unassembled WGS sequence"/>
</dbReference>
<organism evidence="4 6">
    <name type="scientific">Clostridium neonatale</name>
    <dbReference type="NCBI Taxonomy" id="137838"/>
    <lineage>
        <taxon>Bacteria</taxon>
        <taxon>Bacillati</taxon>
        <taxon>Bacillota</taxon>
        <taxon>Clostridia</taxon>
        <taxon>Eubacteriales</taxon>
        <taxon>Clostridiaceae</taxon>
        <taxon>Clostridium</taxon>
    </lineage>
</organism>
<evidence type="ECO:0000313" key="5">
    <source>
        <dbReference type="EMBL" id="VCT83380.1"/>
    </source>
</evidence>
<protein>
    <recommendedName>
        <fullName evidence="8">PepSY domain-containing protein</fullName>
    </recommendedName>
</protein>
<evidence type="ECO:0000313" key="3">
    <source>
        <dbReference type="EMBL" id="CAI3540538.1"/>
    </source>
</evidence>
<evidence type="ECO:0000313" key="2">
    <source>
        <dbReference type="EMBL" id="CAG9710306.1"/>
    </source>
</evidence>
<dbReference type="STRING" id="137838.GCA_001458595_01298"/>
<dbReference type="AlphaFoldDB" id="A0A2A7MEQ2"/>
<evidence type="ECO:0000313" key="4">
    <source>
        <dbReference type="EMBL" id="PEG30007.1"/>
    </source>
</evidence>
<keyword evidence="6" id="KW-1185">Reference proteome</keyword>
<dbReference type="Proteomes" id="UP001189143">
    <property type="component" value="Unassembled WGS sequence"/>
</dbReference>
<dbReference type="EMBL" id="UWJD01000001">
    <property type="protein sequence ID" value="VCT83380.1"/>
    <property type="molecule type" value="Genomic_DNA"/>
</dbReference>
<reference evidence="3" key="4">
    <citation type="submission" date="2022-10" db="EMBL/GenBank/DDBJ databases">
        <authorList>
            <person name="Aires J."/>
            <person name="Mesa V."/>
        </authorList>
    </citation>
    <scope>NUCLEOTIDE SEQUENCE</scope>
    <source>
        <strain evidence="3">Clostridium neonatale JD116</strain>
    </source>
</reference>
<sequence>MKKVVVIVIVIFIVTYISYNHTSTKIEENKIYTKNIDFSAGKGAPLDIDDTRIIEKSKEILTAIYNENDFTKFNIDINLSSDSIFYAYFLTKETTGYFISFNIDEGILNSLIKLEKVEVKSKDTQKSLEELLDIAEENIEKLQIYDIDSFEIDKYEFFGETFAIYYKNKYSSRQISIFIDYVTGELLEYNYYI</sequence>
<proteinExistence type="predicted"/>
<evidence type="ECO:0000313" key="6">
    <source>
        <dbReference type="Proteomes" id="UP000220840"/>
    </source>
</evidence>
<reference evidence="4 6" key="1">
    <citation type="submission" date="2017-10" db="EMBL/GenBank/DDBJ databases">
        <title>Effective Description of Clostridium neonatale sp. nov. linked to necrotizing enterocolitis in neonates and a clarification of species assignable to the genus Clostridium (Prazmowski 1880) emend. Lawson and Rainey 2016.</title>
        <authorList>
            <person name="Bernard K."/>
            <person name="Burdz T."/>
            <person name="Wiebe D."/>
            <person name="Balcewich B."/>
            <person name="Alfa M."/>
            <person name="Bernier A.-M."/>
        </authorList>
    </citation>
    <scope>NUCLEOTIDE SEQUENCE [LARGE SCALE GENOMIC DNA]</scope>
    <source>
        <strain evidence="4 6">LCDC99A005</strain>
    </source>
</reference>
<evidence type="ECO:0000313" key="7">
    <source>
        <dbReference type="Proteomes" id="UP000431451"/>
    </source>
</evidence>
<keyword evidence="1" id="KW-0175">Coiled coil</keyword>
<dbReference type="EMBL" id="CAMTCP010000022">
    <property type="protein sequence ID" value="CAI3540538.1"/>
    <property type="molecule type" value="Genomic_DNA"/>
</dbReference>
<evidence type="ECO:0008006" key="8">
    <source>
        <dbReference type="Google" id="ProtNLM"/>
    </source>
</evidence>
<dbReference type="Proteomes" id="UP000789738">
    <property type="component" value="Unassembled WGS sequence"/>
</dbReference>
<name>A0A2A7MEQ2_9CLOT</name>
<dbReference type="Proteomes" id="UP000431451">
    <property type="component" value="Unassembled WGS sequence"/>
</dbReference>
<reference evidence="2" key="3">
    <citation type="submission" date="2021-10" db="EMBL/GenBank/DDBJ databases">
        <authorList>
            <person name="Mesa V."/>
        </authorList>
    </citation>
    <scope>NUCLEOTIDE SEQUENCE</scope>
    <source>
        <strain evidence="2">CC3_PB</strain>
    </source>
</reference>
<evidence type="ECO:0000256" key="1">
    <source>
        <dbReference type="SAM" id="Coils"/>
    </source>
</evidence>
<feature type="coiled-coil region" evidence="1">
    <location>
        <begin position="114"/>
        <end position="145"/>
    </location>
</feature>